<proteinExistence type="predicted"/>
<name>G0NWN6_CAEBE</name>
<evidence type="ECO:0000313" key="2">
    <source>
        <dbReference type="Proteomes" id="UP000008068"/>
    </source>
</evidence>
<dbReference type="EMBL" id="GL379965">
    <property type="protein sequence ID" value="EGT38842.1"/>
    <property type="molecule type" value="Genomic_DNA"/>
</dbReference>
<sequence length="365" mass="43442">MENPDFETSLMSHLKNEQVKNYFNRIDRKHRAHFLFNYTSFFIPMVKNYTKIQLDLVSDFLKEYTSFKNSTKVSFGNVLTLNATRYECWDMWKSQLVSSEMETMVKLVKLFEEEFSIRTCLWEVFDIRDINRLSKYWSGHPYFESGGLLAVLLLSHKHKETLQTILTETKTPSRSSYRRILKVIELISGTEEFSNFLDKVFLHTHRNFEPLWMMMKQFFEYSEDQQKNYIDIHFADSNSSLGQFFKTIVPTFVDDFDVTFLKTWEQWTFDQRLSLYLLAYKSNWGKANLPENKTQQTIEMVERVLDEKISYKDCKDSWEFKKDDFSARVVRELIGILDDAFGKMSCEPNPPFVNQSPPWEVDSPV</sequence>
<dbReference type="HOGENOM" id="CLU_765538_0_0_1"/>
<dbReference type="InParanoid" id="G0NWN6"/>
<gene>
    <name evidence="1" type="ORF">CAEBREN_22148</name>
</gene>
<protein>
    <submittedName>
        <fullName evidence="1">Uncharacterized protein</fullName>
    </submittedName>
</protein>
<dbReference type="Proteomes" id="UP000008068">
    <property type="component" value="Unassembled WGS sequence"/>
</dbReference>
<organism evidence="2">
    <name type="scientific">Caenorhabditis brenneri</name>
    <name type="common">Nematode worm</name>
    <dbReference type="NCBI Taxonomy" id="135651"/>
    <lineage>
        <taxon>Eukaryota</taxon>
        <taxon>Metazoa</taxon>
        <taxon>Ecdysozoa</taxon>
        <taxon>Nematoda</taxon>
        <taxon>Chromadorea</taxon>
        <taxon>Rhabditida</taxon>
        <taxon>Rhabditina</taxon>
        <taxon>Rhabditomorpha</taxon>
        <taxon>Rhabditoidea</taxon>
        <taxon>Rhabditidae</taxon>
        <taxon>Peloderinae</taxon>
        <taxon>Caenorhabditis</taxon>
    </lineage>
</organism>
<reference evidence="2" key="1">
    <citation type="submission" date="2011-07" db="EMBL/GenBank/DDBJ databases">
        <authorList>
            <consortium name="Caenorhabditis brenneri Sequencing and Analysis Consortium"/>
            <person name="Wilson R.K."/>
        </authorList>
    </citation>
    <scope>NUCLEOTIDE SEQUENCE [LARGE SCALE GENOMIC DNA]</scope>
    <source>
        <strain evidence="2">PB2801</strain>
    </source>
</reference>
<evidence type="ECO:0000313" key="1">
    <source>
        <dbReference type="EMBL" id="EGT38842.1"/>
    </source>
</evidence>
<dbReference type="AlphaFoldDB" id="G0NWN6"/>
<keyword evidence="2" id="KW-1185">Reference proteome</keyword>
<accession>G0NWN6</accession>